<dbReference type="SUPFAM" id="SSF81301">
    <property type="entry name" value="Nucleotidyltransferase"/>
    <property type="match status" value="1"/>
</dbReference>
<name>A0A7W9AG40_9SPHN</name>
<dbReference type="Gene3D" id="1.20.120.330">
    <property type="entry name" value="Nucleotidyltransferases domain 2"/>
    <property type="match status" value="1"/>
</dbReference>
<dbReference type="Pfam" id="PF01909">
    <property type="entry name" value="NTP_transf_2"/>
    <property type="match status" value="1"/>
</dbReference>
<dbReference type="PANTHER" id="PTHR33933:SF1">
    <property type="entry name" value="PROTEIN ADENYLYLTRANSFERASE MNTA-RELATED"/>
    <property type="match status" value="1"/>
</dbReference>
<reference evidence="2 3" key="1">
    <citation type="submission" date="2020-08" db="EMBL/GenBank/DDBJ databases">
        <title>Genomic Encyclopedia of Type Strains, Phase IV (KMG-IV): sequencing the most valuable type-strain genomes for metagenomic binning, comparative biology and taxonomic classification.</title>
        <authorList>
            <person name="Goeker M."/>
        </authorList>
    </citation>
    <scope>NUCLEOTIDE SEQUENCE [LARGE SCALE GENOMIC DNA]</scope>
    <source>
        <strain evidence="2 3">DSM 25079</strain>
    </source>
</reference>
<dbReference type="InterPro" id="IPR007842">
    <property type="entry name" value="HEPN_dom"/>
</dbReference>
<gene>
    <name evidence="2" type="ORF">FHS49_000966</name>
</gene>
<keyword evidence="3" id="KW-1185">Reference proteome</keyword>
<organism evidence="2 3">
    <name type="scientific">Sphingobium boeckii</name>
    <dbReference type="NCBI Taxonomy" id="1082345"/>
    <lineage>
        <taxon>Bacteria</taxon>
        <taxon>Pseudomonadati</taxon>
        <taxon>Pseudomonadota</taxon>
        <taxon>Alphaproteobacteria</taxon>
        <taxon>Sphingomonadales</taxon>
        <taxon>Sphingomonadaceae</taxon>
        <taxon>Sphingobium</taxon>
    </lineage>
</organism>
<dbReference type="RefSeq" id="WP_184015748.1">
    <property type="nucleotide sequence ID" value="NZ_JACIJC010000001.1"/>
</dbReference>
<protein>
    <submittedName>
        <fullName evidence="2">Putative nucleotidyltransferase/HEPN domain-containing protein</fullName>
    </submittedName>
</protein>
<dbReference type="InterPro" id="IPR052548">
    <property type="entry name" value="Type_VII_TA_antitoxin"/>
</dbReference>
<dbReference type="SMART" id="SM00748">
    <property type="entry name" value="HEPN"/>
    <property type="match status" value="1"/>
</dbReference>
<evidence type="ECO:0000259" key="1">
    <source>
        <dbReference type="PROSITE" id="PS50910"/>
    </source>
</evidence>
<dbReference type="GO" id="GO:0016779">
    <property type="term" value="F:nucleotidyltransferase activity"/>
    <property type="evidence" value="ECO:0007669"/>
    <property type="project" value="InterPro"/>
</dbReference>
<dbReference type="CDD" id="cd05403">
    <property type="entry name" value="NT_KNTase_like"/>
    <property type="match status" value="1"/>
</dbReference>
<comment type="caution">
    <text evidence="2">The sequence shown here is derived from an EMBL/GenBank/DDBJ whole genome shotgun (WGS) entry which is preliminary data.</text>
</comment>
<dbReference type="InterPro" id="IPR002934">
    <property type="entry name" value="Polymerase_NTP_transf_dom"/>
</dbReference>
<evidence type="ECO:0000313" key="2">
    <source>
        <dbReference type="EMBL" id="MBB5684975.1"/>
    </source>
</evidence>
<feature type="domain" description="HEPN" evidence="1">
    <location>
        <begin position="173"/>
        <end position="293"/>
    </location>
</feature>
<dbReference type="Gene3D" id="3.30.460.10">
    <property type="entry name" value="Beta Polymerase, domain 2"/>
    <property type="match status" value="1"/>
</dbReference>
<evidence type="ECO:0000313" key="3">
    <source>
        <dbReference type="Proteomes" id="UP000549617"/>
    </source>
</evidence>
<proteinExistence type="predicted"/>
<accession>A0A7W9AG40</accession>
<dbReference type="SUPFAM" id="SSF81593">
    <property type="entry name" value="Nucleotidyltransferase substrate binding subunit/domain"/>
    <property type="match status" value="1"/>
</dbReference>
<dbReference type="Pfam" id="PF05168">
    <property type="entry name" value="HEPN"/>
    <property type="match status" value="1"/>
</dbReference>
<dbReference type="InterPro" id="IPR043519">
    <property type="entry name" value="NT_sf"/>
</dbReference>
<dbReference type="AlphaFoldDB" id="A0A7W9AG40"/>
<dbReference type="PROSITE" id="PS50910">
    <property type="entry name" value="HEPN"/>
    <property type="match status" value="1"/>
</dbReference>
<dbReference type="EMBL" id="JACIJC010000001">
    <property type="protein sequence ID" value="MBB5684975.1"/>
    <property type="molecule type" value="Genomic_DNA"/>
</dbReference>
<sequence length="301" mass="34778">MAELKSSIEHLPERARGDLARLVEILHEEFASAIADRKAPRLRDGKILKIVLFGSYARGTQVVDPVGRYFSDYDLLVVVDHEDLTDTFEYWAMAEERMLKEMAQGEWPQPFNLIVHSLDDVNYKLRLGRYFFIDMIKDGIALFELPGFPLDESLVLEEAEAKSEAQDFFDDYFTAAVDARKGVDAFRSIGNPKWAAFMLHQSAEAAYYCLLLVIKLYMPKSHNLNFLSGQCEQIDSRLIGIWQKDSKFGQRCYELLRAAYIKARYSKHYKITDEELDWLSARIDELHALTKVICEERLAKI</sequence>
<dbReference type="PANTHER" id="PTHR33933">
    <property type="entry name" value="NUCLEOTIDYLTRANSFERASE"/>
    <property type="match status" value="1"/>
</dbReference>
<dbReference type="Proteomes" id="UP000549617">
    <property type="component" value="Unassembled WGS sequence"/>
</dbReference>
<keyword evidence="2" id="KW-0808">Transferase</keyword>